<accession>A0A0F9J8B6</accession>
<evidence type="ECO:0000256" key="1">
    <source>
        <dbReference type="SAM" id="MobiDB-lite"/>
    </source>
</evidence>
<feature type="region of interest" description="Disordered" evidence="1">
    <location>
        <begin position="84"/>
        <end position="154"/>
    </location>
</feature>
<proteinExistence type="predicted"/>
<organism evidence="2">
    <name type="scientific">marine sediment metagenome</name>
    <dbReference type="NCBI Taxonomy" id="412755"/>
    <lineage>
        <taxon>unclassified sequences</taxon>
        <taxon>metagenomes</taxon>
        <taxon>ecological metagenomes</taxon>
    </lineage>
</organism>
<comment type="caution">
    <text evidence="2">The sequence shown here is derived from an EMBL/GenBank/DDBJ whole genome shotgun (WGS) entry which is preliminary data.</text>
</comment>
<sequence>MSTDQKPQDQPSPIGQPNSKAVQTNIETRVKELVNVNRIVANAIAVISDATIKGGHSNAVAEVLGWLTGFGQSLTTQTKTLEATLPKKAEEKPTAPEPTPLVAAGKGEVPVKQEEKNTVEPVAKASAPVERKDNVGLSEETKRKIALQGGAPTK</sequence>
<protein>
    <submittedName>
        <fullName evidence="2">Uncharacterized protein</fullName>
    </submittedName>
</protein>
<feature type="compositionally biased region" description="Basic and acidic residues" evidence="1">
    <location>
        <begin position="129"/>
        <end position="143"/>
    </location>
</feature>
<feature type="compositionally biased region" description="Basic and acidic residues" evidence="1">
    <location>
        <begin position="85"/>
        <end position="94"/>
    </location>
</feature>
<dbReference type="AlphaFoldDB" id="A0A0F9J8B6"/>
<dbReference type="EMBL" id="LAZR01017026">
    <property type="protein sequence ID" value="KKM02096.1"/>
    <property type="molecule type" value="Genomic_DNA"/>
</dbReference>
<reference evidence="2" key="1">
    <citation type="journal article" date="2015" name="Nature">
        <title>Complex archaea that bridge the gap between prokaryotes and eukaryotes.</title>
        <authorList>
            <person name="Spang A."/>
            <person name="Saw J.H."/>
            <person name="Jorgensen S.L."/>
            <person name="Zaremba-Niedzwiedzka K."/>
            <person name="Martijn J."/>
            <person name="Lind A.E."/>
            <person name="van Eijk R."/>
            <person name="Schleper C."/>
            <person name="Guy L."/>
            <person name="Ettema T.J."/>
        </authorList>
    </citation>
    <scope>NUCLEOTIDE SEQUENCE</scope>
</reference>
<feature type="compositionally biased region" description="Basic and acidic residues" evidence="1">
    <location>
        <begin position="109"/>
        <end position="118"/>
    </location>
</feature>
<gene>
    <name evidence="2" type="ORF">LCGC14_1787850</name>
</gene>
<name>A0A0F9J8B6_9ZZZZ</name>
<evidence type="ECO:0000313" key="2">
    <source>
        <dbReference type="EMBL" id="KKM02096.1"/>
    </source>
</evidence>
<feature type="region of interest" description="Disordered" evidence="1">
    <location>
        <begin position="1"/>
        <end position="23"/>
    </location>
</feature>